<reference evidence="1 2" key="1">
    <citation type="submission" date="2018-06" db="EMBL/GenBank/DDBJ databases">
        <title>Genomic Encyclopedia of Archaeal and Bacterial Type Strains, Phase II (KMG-II): from individual species to whole genera.</title>
        <authorList>
            <person name="Goeker M."/>
        </authorList>
    </citation>
    <scope>NUCLEOTIDE SEQUENCE [LARGE SCALE GENOMIC DNA]</scope>
    <source>
        <strain evidence="1 2">ATCC BAA-1881</strain>
    </source>
</reference>
<dbReference type="AlphaFoldDB" id="A0A326U8Z2"/>
<accession>A0A326U8Z2</accession>
<comment type="caution">
    <text evidence="1">The sequence shown here is derived from an EMBL/GenBank/DDBJ whole genome shotgun (WGS) entry which is preliminary data.</text>
</comment>
<dbReference type="NCBIfam" id="NF038155">
    <property type="entry name" value="lanthi_I_FDLD"/>
    <property type="match status" value="1"/>
</dbReference>
<gene>
    <name evidence="1" type="ORF">EI42_01748</name>
</gene>
<keyword evidence="2" id="KW-1185">Reference proteome</keyword>
<sequence>MEQQLNRSLLVKKCLTSDNNEQDQFQLDVRVMQAPRGAEQPDAATTSFVTTCWSCSRCTDCKGC</sequence>
<evidence type="ECO:0000313" key="2">
    <source>
        <dbReference type="Proteomes" id="UP000248806"/>
    </source>
</evidence>
<dbReference type="Proteomes" id="UP000248806">
    <property type="component" value="Unassembled WGS sequence"/>
</dbReference>
<dbReference type="RefSeq" id="WP_111320898.1">
    <property type="nucleotide sequence ID" value="NZ_BIFX01000002.1"/>
</dbReference>
<organism evidence="1 2">
    <name type="scientific">Thermosporothrix hazakensis</name>
    <dbReference type="NCBI Taxonomy" id="644383"/>
    <lineage>
        <taxon>Bacteria</taxon>
        <taxon>Bacillati</taxon>
        <taxon>Chloroflexota</taxon>
        <taxon>Ktedonobacteria</taxon>
        <taxon>Ktedonobacterales</taxon>
        <taxon>Thermosporotrichaceae</taxon>
        <taxon>Thermosporothrix</taxon>
    </lineage>
</organism>
<name>A0A326U8Z2_THEHA</name>
<evidence type="ECO:0000313" key="1">
    <source>
        <dbReference type="EMBL" id="PZW32656.1"/>
    </source>
</evidence>
<proteinExistence type="predicted"/>
<dbReference type="EMBL" id="QKUF01000004">
    <property type="protein sequence ID" value="PZW32656.1"/>
    <property type="molecule type" value="Genomic_DNA"/>
</dbReference>
<protein>
    <submittedName>
        <fullName evidence="1">Uncharacterized protein</fullName>
    </submittedName>
</protein>